<dbReference type="InterPro" id="IPR058922">
    <property type="entry name" value="WHD_DRP"/>
</dbReference>
<dbReference type="SUPFAM" id="SSF52047">
    <property type="entry name" value="RNI-like"/>
    <property type="match status" value="1"/>
</dbReference>
<accession>A0ABD1FXB8</accession>
<evidence type="ECO:0000259" key="9">
    <source>
        <dbReference type="Pfam" id="PF18052"/>
    </source>
</evidence>
<keyword evidence="13" id="KW-1185">Reference proteome</keyword>
<organism evidence="12 13">
    <name type="scientific">Salvia divinorum</name>
    <name type="common">Maria pastora</name>
    <name type="synonym">Diviner's sage</name>
    <dbReference type="NCBI Taxonomy" id="28513"/>
    <lineage>
        <taxon>Eukaryota</taxon>
        <taxon>Viridiplantae</taxon>
        <taxon>Streptophyta</taxon>
        <taxon>Embryophyta</taxon>
        <taxon>Tracheophyta</taxon>
        <taxon>Spermatophyta</taxon>
        <taxon>Magnoliopsida</taxon>
        <taxon>eudicotyledons</taxon>
        <taxon>Gunneridae</taxon>
        <taxon>Pentapetalae</taxon>
        <taxon>asterids</taxon>
        <taxon>lamiids</taxon>
        <taxon>Lamiales</taxon>
        <taxon>Lamiaceae</taxon>
        <taxon>Nepetoideae</taxon>
        <taxon>Mentheae</taxon>
        <taxon>Salviinae</taxon>
        <taxon>Salvia</taxon>
        <taxon>Salvia subgen. Calosphace</taxon>
    </lineage>
</organism>
<comment type="caution">
    <text evidence="12">The sequence shown here is derived from an EMBL/GenBank/DDBJ whole genome shotgun (WGS) entry which is preliminary data.</text>
</comment>
<dbReference type="AlphaFoldDB" id="A0ABD1FXB8"/>
<gene>
    <name evidence="12" type="ORF">AAHA92_28141</name>
</gene>
<dbReference type="InterPro" id="IPR042197">
    <property type="entry name" value="Apaf_helical"/>
</dbReference>
<dbReference type="SUPFAM" id="SSF52058">
    <property type="entry name" value="L domain-like"/>
    <property type="match status" value="1"/>
</dbReference>
<dbReference type="Pfam" id="PF25019">
    <property type="entry name" value="LRR_R13L1-DRL21"/>
    <property type="match status" value="1"/>
</dbReference>
<dbReference type="EMBL" id="JBEAFC010000011">
    <property type="protein sequence ID" value="KAL1535353.1"/>
    <property type="molecule type" value="Genomic_DNA"/>
</dbReference>
<dbReference type="PANTHER" id="PTHR36766:SF70">
    <property type="entry name" value="DISEASE RESISTANCE PROTEIN RGA4"/>
    <property type="match status" value="1"/>
</dbReference>
<evidence type="ECO:0000313" key="13">
    <source>
        <dbReference type="Proteomes" id="UP001567538"/>
    </source>
</evidence>
<feature type="domain" description="R13L1/DRL21-like LRR repeat region" evidence="11">
    <location>
        <begin position="664"/>
        <end position="796"/>
    </location>
</feature>
<evidence type="ECO:0000256" key="2">
    <source>
        <dbReference type="ARBA" id="ARBA00022614"/>
    </source>
</evidence>
<dbReference type="Gene3D" id="3.40.50.300">
    <property type="entry name" value="P-loop containing nucleotide triphosphate hydrolases"/>
    <property type="match status" value="1"/>
</dbReference>
<feature type="compositionally biased region" description="Acidic residues" evidence="7">
    <location>
        <begin position="1239"/>
        <end position="1249"/>
    </location>
</feature>
<dbReference type="Gene3D" id="1.10.10.10">
    <property type="entry name" value="Winged helix-like DNA-binding domain superfamily/Winged helix DNA-binding domain"/>
    <property type="match status" value="1"/>
</dbReference>
<evidence type="ECO:0000256" key="5">
    <source>
        <dbReference type="ARBA" id="ARBA00022821"/>
    </source>
</evidence>
<name>A0ABD1FXB8_SALDI</name>
<dbReference type="Pfam" id="PF18052">
    <property type="entry name" value="Rx_N"/>
    <property type="match status" value="1"/>
</dbReference>
<evidence type="ECO:0000259" key="11">
    <source>
        <dbReference type="Pfam" id="PF25019"/>
    </source>
</evidence>
<dbReference type="InterPro" id="IPR002182">
    <property type="entry name" value="NB-ARC"/>
</dbReference>
<keyword evidence="2" id="KW-0433">Leucine-rich repeat</keyword>
<dbReference type="PRINTS" id="PR00364">
    <property type="entry name" value="DISEASERSIST"/>
</dbReference>
<evidence type="ECO:0000259" key="8">
    <source>
        <dbReference type="Pfam" id="PF00931"/>
    </source>
</evidence>
<feature type="domain" description="Disease resistance N-terminal" evidence="9">
    <location>
        <begin position="9"/>
        <end position="93"/>
    </location>
</feature>
<dbReference type="Pfam" id="PF23559">
    <property type="entry name" value="WHD_DRP"/>
    <property type="match status" value="1"/>
</dbReference>
<dbReference type="Gene3D" id="1.10.8.430">
    <property type="entry name" value="Helical domain of apoptotic protease-activating factors"/>
    <property type="match status" value="1"/>
</dbReference>
<evidence type="ECO:0000256" key="4">
    <source>
        <dbReference type="ARBA" id="ARBA00022741"/>
    </source>
</evidence>
<feature type="domain" description="Disease resistance protein winged helix" evidence="10">
    <location>
        <begin position="432"/>
        <end position="501"/>
    </location>
</feature>
<dbReference type="Gene3D" id="1.20.5.4130">
    <property type="match status" value="1"/>
</dbReference>
<keyword evidence="6" id="KW-0067">ATP-binding</keyword>
<evidence type="ECO:0000256" key="3">
    <source>
        <dbReference type="ARBA" id="ARBA00022737"/>
    </source>
</evidence>
<dbReference type="GO" id="GO:0051707">
    <property type="term" value="P:response to other organism"/>
    <property type="evidence" value="ECO:0007669"/>
    <property type="project" value="UniProtKB-ARBA"/>
</dbReference>
<dbReference type="Pfam" id="PF00931">
    <property type="entry name" value="NB-ARC"/>
    <property type="match status" value="1"/>
</dbReference>
<sequence length="1266" mass="143377">MEGEAMAAVLQVFVQHLINHCKKEISLVRGLKKEAEKLTGSLDTIQKFLNDAEMRAIPGEAVKSWLMKLENVAFDADNVLDEFNYHLLCKQVEPVMPIKPMKQKVLSCFPCFNHISHSRPMALRIQEINEELESINKGAADLGLKETLAANVPTLPDAARETGSFTLDPIFIGRDKVASEIVEMLTACTTTDERVFILAIVGMGGLGKTTLTRKVFHLLKEKNRFGSHIWVHVSQIFDPIALLKKILKELAPHKVEAEMSKQDILKNLQEALKDKTYLFILDDIWNEDLLKWEDFINSLLGVTSIMGSAIITTTRGTKVATTMSPHQTHELKELSEEDCLSIIKEKSFGKKDFPFGFETIGRKIARKCKGLPLAANVVGGALRNKSIEKWMSIEEEGLAFTEGADHVTNILRLSYDELPVPSLKKCFAYCSIFPKGLRFEKQKLIEYWMAEGFLEADGNNDLEFVGENFFNILLDNSLLQITRRYGDWVECVMHDLVHDLACSVLCGSHNAPDIFRVRYMFLEEKSKGVLKKNAQYLRTLLLSTDDIYGNMFSEFKCLRVLTFGHNGAIELPSSIMKLIHLRVLDINESSIECLPDWIGKLVHLQTLRAESACLRELPSTLTYLTALRHLHIRAYVRLAAEMGLLTSLRTLEYFKVDDKSGYKIEELGSLNDLRGKLEISNLEKVGNKEDAGKANLHEKSKLLKLHLVWDKYCETRNDENVLEGLQPNSNLKKLEIEGFKGKRFPSWTPEMPVENVPQDSWVQLDKLIEICLSWCSECEEIPMFGQLPNLKSLRLIRLSNVKSINSSAHKSQCIVFPALEKLFLFNMPTLTEWVHVDSVGVSGVMLFPHLQHLAIQCCNQLTNFPALLCSPLKHLTIRDIGSYKPLANIFETKLTLLTKLCVKEIGDLECLPDWLFDSNPSLSKLEIAKCPNLRGLPDGLCTINSLEKLIINDCPSLEHVGVQQSQGSLTCLEKLDIKDCNALLYLPCEMVGSSLQTLKLENLSSIQNLAGIIECLPKLARLTWLRILGVPQFSAVGDDSLNIDVSMMGSMETVDGILQGCNFPSIHVLELKGREGWENLPKSIRTLTALQRLTLENFGMEELPDWLGILSSLGWLNIRNCKKLRRLPIDVIRRIARLKHFYISDCPGVCFDISQWPDISHIDDIDIDGQRVVSDHHDAVRREELWRIFVERKQRRNSYSEEAEEEEAKEEEEEAAAAKEEAAKEEEEAAKEEEAAAKEEEEEEEEAKEEEGSKSLSLRCFQRARR</sequence>
<feature type="domain" description="NB-ARC" evidence="8">
    <location>
        <begin position="181"/>
        <end position="351"/>
    </location>
</feature>
<feature type="region of interest" description="Disordered" evidence="7">
    <location>
        <begin position="1199"/>
        <end position="1266"/>
    </location>
</feature>
<dbReference type="Gene3D" id="3.80.10.10">
    <property type="entry name" value="Ribonuclease Inhibitor"/>
    <property type="match status" value="3"/>
</dbReference>
<evidence type="ECO:0000256" key="7">
    <source>
        <dbReference type="SAM" id="MobiDB-lite"/>
    </source>
</evidence>
<keyword evidence="5" id="KW-0611">Plant defense</keyword>
<keyword evidence="4" id="KW-0547">Nucleotide-binding</keyword>
<dbReference type="InterPro" id="IPR036388">
    <property type="entry name" value="WH-like_DNA-bd_sf"/>
</dbReference>
<dbReference type="Proteomes" id="UP001567538">
    <property type="component" value="Unassembled WGS sequence"/>
</dbReference>
<evidence type="ECO:0000313" key="12">
    <source>
        <dbReference type="EMBL" id="KAL1535353.1"/>
    </source>
</evidence>
<dbReference type="InterPro" id="IPR056789">
    <property type="entry name" value="LRR_R13L1-DRL21"/>
</dbReference>
<proteinExistence type="inferred from homology"/>
<dbReference type="PANTHER" id="PTHR36766">
    <property type="entry name" value="PLANT BROAD-SPECTRUM MILDEW RESISTANCE PROTEIN RPW8"/>
    <property type="match status" value="1"/>
</dbReference>
<dbReference type="InterPro" id="IPR027417">
    <property type="entry name" value="P-loop_NTPase"/>
</dbReference>
<feature type="compositionally biased region" description="Acidic residues" evidence="7">
    <location>
        <begin position="1201"/>
        <end position="1215"/>
    </location>
</feature>
<dbReference type="InterPro" id="IPR041118">
    <property type="entry name" value="Rx_N"/>
</dbReference>
<protein>
    <submittedName>
        <fullName evidence="12">Disease resistance protein RGA4 isoform X1</fullName>
    </submittedName>
</protein>
<evidence type="ECO:0000256" key="6">
    <source>
        <dbReference type="ARBA" id="ARBA00022840"/>
    </source>
</evidence>
<dbReference type="GO" id="GO:0006952">
    <property type="term" value="P:defense response"/>
    <property type="evidence" value="ECO:0007669"/>
    <property type="project" value="UniProtKB-KW"/>
</dbReference>
<keyword evidence="3" id="KW-0677">Repeat</keyword>
<dbReference type="SUPFAM" id="SSF52540">
    <property type="entry name" value="P-loop containing nucleoside triphosphate hydrolases"/>
    <property type="match status" value="1"/>
</dbReference>
<dbReference type="InterPro" id="IPR032675">
    <property type="entry name" value="LRR_dom_sf"/>
</dbReference>
<evidence type="ECO:0000259" key="10">
    <source>
        <dbReference type="Pfam" id="PF23559"/>
    </source>
</evidence>
<dbReference type="GO" id="GO:0005524">
    <property type="term" value="F:ATP binding"/>
    <property type="evidence" value="ECO:0007669"/>
    <property type="project" value="UniProtKB-KW"/>
</dbReference>
<comment type="similarity">
    <text evidence="1">Belongs to the disease resistance NB-LRR family.</text>
</comment>
<dbReference type="FunFam" id="1.10.10.10:FF:000322">
    <property type="entry name" value="Probable disease resistance protein At1g63360"/>
    <property type="match status" value="1"/>
</dbReference>
<reference evidence="12 13" key="1">
    <citation type="submission" date="2024-06" db="EMBL/GenBank/DDBJ databases">
        <title>A chromosome level genome sequence of Diviner's sage (Salvia divinorum).</title>
        <authorList>
            <person name="Ford S.A."/>
            <person name="Ro D.-K."/>
            <person name="Ness R.W."/>
            <person name="Phillips M.A."/>
        </authorList>
    </citation>
    <scope>NUCLEOTIDE SEQUENCE [LARGE SCALE GENOMIC DNA]</scope>
    <source>
        <strain evidence="12">SAF-2024a</strain>
        <tissue evidence="12">Leaf</tissue>
    </source>
</reference>
<evidence type="ECO:0000256" key="1">
    <source>
        <dbReference type="ARBA" id="ARBA00008894"/>
    </source>
</evidence>